<dbReference type="Pfam" id="PF21546">
    <property type="entry name" value="FGGY_C_2"/>
    <property type="match status" value="1"/>
</dbReference>
<evidence type="ECO:0000256" key="1">
    <source>
        <dbReference type="SAM" id="MobiDB-lite"/>
    </source>
</evidence>
<name>A0ABS3J8K1_9HYPH</name>
<evidence type="ECO:0000259" key="2">
    <source>
        <dbReference type="Pfam" id="PF21546"/>
    </source>
</evidence>
<evidence type="ECO:0000313" key="4">
    <source>
        <dbReference type="Proteomes" id="UP000664288"/>
    </source>
</evidence>
<protein>
    <recommendedName>
        <fullName evidence="2">Carbohydrate kinase FGGY C-terminal domain-containing protein</fullName>
    </recommendedName>
</protein>
<dbReference type="SUPFAM" id="SSF53067">
    <property type="entry name" value="Actin-like ATPase domain"/>
    <property type="match status" value="2"/>
</dbReference>
<dbReference type="CDD" id="cd07772">
    <property type="entry name" value="ASKHA_NBD_FGGY_NaCK-like"/>
    <property type="match status" value="1"/>
</dbReference>
<dbReference type="RefSeq" id="WP_207351545.1">
    <property type="nucleotide sequence ID" value="NZ_JAFMPY010000015.1"/>
</dbReference>
<gene>
    <name evidence="3" type="ORF">J1C47_14745</name>
</gene>
<feature type="region of interest" description="Disordered" evidence="1">
    <location>
        <begin position="427"/>
        <end position="478"/>
    </location>
</feature>
<feature type="compositionally biased region" description="Gly residues" evidence="1">
    <location>
        <begin position="456"/>
        <end position="478"/>
    </location>
</feature>
<comment type="caution">
    <text evidence="3">The sequence shown here is derived from an EMBL/GenBank/DDBJ whole genome shotgun (WGS) entry which is preliminary data.</text>
</comment>
<reference evidence="3 4" key="1">
    <citation type="submission" date="2021-03" db="EMBL/GenBank/DDBJ databases">
        <title>Whole genome sequence of Jiella sp. MQZ13P-4.</title>
        <authorList>
            <person name="Tuo L."/>
        </authorList>
    </citation>
    <scope>NUCLEOTIDE SEQUENCE [LARGE SCALE GENOMIC DNA]</scope>
    <source>
        <strain evidence="3 4">MQZ13P-4</strain>
    </source>
</reference>
<organism evidence="3 4">
    <name type="scientific">Jiella sonneratiae</name>
    <dbReference type="NCBI Taxonomy" id="2816856"/>
    <lineage>
        <taxon>Bacteria</taxon>
        <taxon>Pseudomonadati</taxon>
        <taxon>Pseudomonadota</taxon>
        <taxon>Alphaproteobacteria</taxon>
        <taxon>Hyphomicrobiales</taxon>
        <taxon>Aurantimonadaceae</taxon>
        <taxon>Jiella</taxon>
    </lineage>
</organism>
<feature type="non-terminal residue" evidence="3">
    <location>
        <position position="478"/>
    </location>
</feature>
<feature type="domain" description="Carbohydrate kinase FGGY C-terminal" evidence="2">
    <location>
        <begin position="249"/>
        <end position="422"/>
    </location>
</feature>
<evidence type="ECO:0000313" key="3">
    <source>
        <dbReference type="EMBL" id="MBO0904901.1"/>
    </source>
</evidence>
<dbReference type="Proteomes" id="UP000664288">
    <property type="component" value="Unassembled WGS sequence"/>
</dbReference>
<dbReference type="Gene3D" id="3.30.420.40">
    <property type="match status" value="2"/>
</dbReference>
<accession>A0ABS3J8K1</accession>
<dbReference type="EMBL" id="JAFMPY010000015">
    <property type="protein sequence ID" value="MBO0904901.1"/>
    <property type="molecule type" value="Genomic_DNA"/>
</dbReference>
<dbReference type="InterPro" id="IPR043129">
    <property type="entry name" value="ATPase_NBD"/>
</dbReference>
<keyword evidence="4" id="KW-1185">Reference proteome</keyword>
<sequence length="478" mass="49830">MRRPIRHVAVIDIGKTNAKVVLFDVEAWREVEALTTPNRIVSDGPYPHFDTDALWGFILGALAELSQSRGVDAISLTTHGASIALVSGDDLALPVMDYEFPLDPETLAAYRAVRPGFGETQSPALPGGLNVGAQLFYLERHLPDVFAAASILTYPQFWALKLCGVKACEVTQLGAHTDLWCPAERRYSSLVTARGWEGKFAPLRSAFDRLGDVRPALRARMHGDGPIPVYCGIHDSNASLLPHLTAREEPFSVVSTGTWAIVFAIGGTVRELDEMRDTLANVDAFARPVPSARFMAGREFSLMAGDAPGIADHAAAEAVIAGDVMALPSFVAGAGPFGDRKGGWTADPARLGPQERAAAASLTTALTSALCLDLVEARGPIVVEGPFAKNAVYCDALAELTGRPVEARSGLTGTAAGAALLALGPDAKPPVSAKPSGQSRPARPLRGLRAYAKTWRGGGGGGGGRPRGGGGGGGGGGG</sequence>
<proteinExistence type="predicted"/>
<dbReference type="InterPro" id="IPR049382">
    <property type="entry name" value="FGGY_C_2"/>
</dbReference>